<evidence type="ECO:0000313" key="1">
    <source>
        <dbReference type="EMBL" id="AOO94979.1"/>
    </source>
</evidence>
<sequence>MEIEIHFRELYPQALFDGLPPDWIVIDEYPVLGGKVLDEPVDILTCAIEYRFEESIHIQKDIAISNLETWLEEKDPQSCRAILTLAGF</sequence>
<reference evidence="1" key="1">
    <citation type="submission" date="2015-09" db="EMBL/GenBank/DDBJ databases">
        <title>Streptococcus suis invasive isolates from humans in Poland, 2000-2013.</title>
        <authorList>
            <person name="Bojarska A."/>
            <person name="Molska E."/>
            <person name="Janas K."/>
            <person name="Skoczynska A."/>
            <person name="Stefaniuk E."/>
            <person name="Hryniewicz W."/>
            <person name="Sadowy E."/>
        </authorList>
    </citation>
    <scope>NUCLEOTIDE SEQUENCE</scope>
    <source>
        <strain evidence="1">584</strain>
    </source>
</reference>
<protein>
    <submittedName>
        <fullName evidence="1">Uncharacterized protein</fullName>
    </submittedName>
</protein>
<organism evidence="1">
    <name type="scientific">Streptococcus suis</name>
    <dbReference type="NCBI Taxonomy" id="1307"/>
    <lineage>
        <taxon>Bacteria</taxon>
        <taxon>Bacillati</taxon>
        <taxon>Bacillota</taxon>
        <taxon>Bacilli</taxon>
        <taxon>Lactobacillales</taxon>
        <taxon>Streptococcaceae</taxon>
        <taxon>Streptococcus</taxon>
    </lineage>
</organism>
<dbReference type="AlphaFoldDB" id="A0A288Q4Z4"/>
<proteinExistence type="predicted"/>
<accession>A0A288Q4Z4</accession>
<name>A0A288Q4Z4_STRSU</name>
<dbReference type="EMBL" id="KT716758">
    <property type="protein sequence ID" value="AOO94979.1"/>
    <property type="molecule type" value="Genomic_DNA"/>
</dbReference>